<evidence type="ECO:0000313" key="2">
    <source>
        <dbReference type="Proteomes" id="UP000887013"/>
    </source>
</evidence>
<protein>
    <submittedName>
        <fullName evidence="1">Uncharacterized protein</fullName>
    </submittedName>
</protein>
<accession>A0A8X6MFR4</accession>
<keyword evidence="2" id="KW-1185">Reference proteome</keyword>
<reference evidence="1" key="1">
    <citation type="submission" date="2020-08" db="EMBL/GenBank/DDBJ databases">
        <title>Multicomponent nature underlies the extraordinary mechanical properties of spider dragline silk.</title>
        <authorList>
            <person name="Kono N."/>
            <person name="Nakamura H."/>
            <person name="Mori M."/>
            <person name="Yoshida Y."/>
            <person name="Ohtoshi R."/>
            <person name="Malay A.D."/>
            <person name="Moran D.A.P."/>
            <person name="Tomita M."/>
            <person name="Numata K."/>
            <person name="Arakawa K."/>
        </authorList>
    </citation>
    <scope>NUCLEOTIDE SEQUENCE</scope>
</reference>
<sequence>MVISIYLTPWIFNTILYFASRSPYCLKDVFDSRRCQKKVINVKYRLQKNVTPPSYLPCRSSSVEMSPTLCKHHPVRKGQKRNRKLRQTYFLEGNAVANFRVRGTYSRSLSGDTSDGGRQESLLLADALSHSHLGNLSCH</sequence>
<dbReference type="EMBL" id="BMAW01091897">
    <property type="protein sequence ID" value="GFS52175.1"/>
    <property type="molecule type" value="Genomic_DNA"/>
</dbReference>
<name>A0A8X6MFR4_NEPPI</name>
<comment type="caution">
    <text evidence="1">The sequence shown here is derived from an EMBL/GenBank/DDBJ whole genome shotgun (WGS) entry which is preliminary data.</text>
</comment>
<evidence type="ECO:0000313" key="1">
    <source>
        <dbReference type="EMBL" id="GFS52175.1"/>
    </source>
</evidence>
<dbReference type="AlphaFoldDB" id="A0A8X6MFR4"/>
<proteinExistence type="predicted"/>
<organism evidence="1 2">
    <name type="scientific">Nephila pilipes</name>
    <name type="common">Giant wood spider</name>
    <name type="synonym">Nephila maculata</name>
    <dbReference type="NCBI Taxonomy" id="299642"/>
    <lineage>
        <taxon>Eukaryota</taxon>
        <taxon>Metazoa</taxon>
        <taxon>Ecdysozoa</taxon>
        <taxon>Arthropoda</taxon>
        <taxon>Chelicerata</taxon>
        <taxon>Arachnida</taxon>
        <taxon>Araneae</taxon>
        <taxon>Araneomorphae</taxon>
        <taxon>Entelegynae</taxon>
        <taxon>Araneoidea</taxon>
        <taxon>Nephilidae</taxon>
        <taxon>Nephila</taxon>
    </lineage>
</organism>
<dbReference type="Proteomes" id="UP000887013">
    <property type="component" value="Unassembled WGS sequence"/>
</dbReference>
<dbReference type="OrthoDB" id="10325500at2759"/>
<gene>
    <name evidence="1" type="ORF">NPIL_347611</name>
</gene>